<dbReference type="InterPro" id="IPR027486">
    <property type="entry name" value="Ribosomal_uS10_dom"/>
</dbReference>
<dbReference type="EMBL" id="JAXUIC010000009">
    <property type="protein sequence ID" value="KAK4572016.1"/>
    <property type="molecule type" value="Genomic_DNA"/>
</dbReference>
<dbReference type="AlphaFoldDB" id="A0AAN7EHJ7"/>
<dbReference type="Proteomes" id="UP001324115">
    <property type="component" value="Unassembled WGS sequence"/>
</dbReference>
<dbReference type="Gene3D" id="3.30.70.600">
    <property type="entry name" value="Ribosomal protein S10 domain"/>
    <property type="match status" value="1"/>
</dbReference>
<dbReference type="GO" id="GO:0005840">
    <property type="term" value="C:ribosome"/>
    <property type="evidence" value="ECO:0007669"/>
    <property type="project" value="UniProtKB-KW"/>
</dbReference>
<sequence>MTHHKVCFLLLLSFTSNQYGQFDEVCNDLISDIRIDLAPECMPTKVLHITTRKSPCGEGIFLFIILTNTRDRFEFRVLKQVIDLFSSPDVVKQITSITIEPGVEVEVTIADS</sequence>
<name>A0AAN7EHJ7_QUERU</name>
<keyword evidence="2" id="KW-0689">Ribosomal protein</keyword>
<organism evidence="6 7">
    <name type="scientific">Quercus rubra</name>
    <name type="common">Northern red oak</name>
    <name type="synonym">Quercus borealis</name>
    <dbReference type="NCBI Taxonomy" id="3512"/>
    <lineage>
        <taxon>Eukaryota</taxon>
        <taxon>Viridiplantae</taxon>
        <taxon>Streptophyta</taxon>
        <taxon>Embryophyta</taxon>
        <taxon>Tracheophyta</taxon>
        <taxon>Spermatophyta</taxon>
        <taxon>Magnoliopsida</taxon>
        <taxon>eudicotyledons</taxon>
        <taxon>Gunneridae</taxon>
        <taxon>Pentapetalae</taxon>
        <taxon>rosids</taxon>
        <taxon>fabids</taxon>
        <taxon>Fagales</taxon>
        <taxon>Fagaceae</taxon>
        <taxon>Quercus</taxon>
    </lineage>
</organism>
<feature type="chain" id="PRO_5042866766" description="Small ribosomal subunit protein uS10 domain-containing protein" evidence="4">
    <location>
        <begin position="23"/>
        <end position="112"/>
    </location>
</feature>
<dbReference type="SUPFAM" id="SSF54999">
    <property type="entry name" value="Ribosomal protein S10"/>
    <property type="match status" value="1"/>
</dbReference>
<evidence type="ECO:0000259" key="5">
    <source>
        <dbReference type="SMART" id="SM01403"/>
    </source>
</evidence>
<comment type="similarity">
    <text evidence="1">Belongs to the universal ribosomal protein uS10 family.</text>
</comment>
<evidence type="ECO:0000313" key="6">
    <source>
        <dbReference type="EMBL" id="KAK4572016.1"/>
    </source>
</evidence>
<proteinExistence type="inferred from homology"/>
<dbReference type="GO" id="GO:1990904">
    <property type="term" value="C:ribonucleoprotein complex"/>
    <property type="evidence" value="ECO:0007669"/>
    <property type="project" value="UniProtKB-KW"/>
</dbReference>
<keyword evidence="4" id="KW-0732">Signal</keyword>
<keyword evidence="3" id="KW-0687">Ribonucleoprotein</keyword>
<evidence type="ECO:0000256" key="3">
    <source>
        <dbReference type="ARBA" id="ARBA00023274"/>
    </source>
</evidence>
<dbReference type="SMART" id="SM01403">
    <property type="entry name" value="Ribosomal_S10"/>
    <property type="match status" value="1"/>
</dbReference>
<keyword evidence="7" id="KW-1185">Reference proteome</keyword>
<accession>A0AAN7EHJ7</accession>
<dbReference type="PANTHER" id="PTHR11700">
    <property type="entry name" value="30S RIBOSOMAL PROTEIN S10 FAMILY MEMBER"/>
    <property type="match status" value="1"/>
</dbReference>
<comment type="caution">
    <text evidence="6">The sequence shown here is derived from an EMBL/GenBank/DDBJ whole genome shotgun (WGS) entry which is preliminary data.</text>
</comment>
<dbReference type="InterPro" id="IPR001848">
    <property type="entry name" value="Ribosomal_uS10"/>
</dbReference>
<feature type="signal peptide" evidence="4">
    <location>
        <begin position="1"/>
        <end position="22"/>
    </location>
</feature>
<dbReference type="Pfam" id="PF00338">
    <property type="entry name" value="Ribosomal_S10"/>
    <property type="match status" value="1"/>
</dbReference>
<evidence type="ECO:0000256" key="4">
    <source>
        <dbReference type="SAM" id="SignalP"/>
    </source>
</evidence>
<dbReference type="InterPro" id="IPR036838">
    <property type="entry name" value="Ribosomal_uS10_dom_sf"/>
</dbReference>
<dbReference type="GO" id="GO:0006412">
    <property type="term" value="P:translation"/>
    <property type="evidence" value="ECO:0007669"/>
    <property type="project" value="InterPro"/>
</dbReference>
<evidence type="ECO:0000313" key="7">
    <source>
        <dbReference type="Proteomes" id="UP001324115"/>
    </source>
</evidence>
<feature type="domain" description="Small ribosomal subunit protein uS10" evidence="5">
    <location>
        <begin position="11"/>
        <end position="108"/>
    </location>
</feature>
<reference evidence="6 7" key="1">
    <citation type="journal article" date="2023" name="G3 (Bethesda)">
        <title>A haplotype-resolved chromosome-scale genome for Quercus rubra L. provides insights into the genetics of adaptive traits for red oak species.</title>
        <authorList>
            <person name="Kapoor B."/>
            <person name="Jenkins J."/>
            <person name="Schmutz J."/>
            <person name="Zhebentyayeva T."/>
            <person name="Kuelheim C."/>
            <person name="Coggeshall M."/>
            <person name="Heim C."/>
            <person name="Lasky J.R."/>
            <person name="Leites L."/>
            <person name="Islam-Faridi N."/>
            <person name="Romero-Severson J."/>
            <person name="DeLeo V.L."/>
            <person name="Lucas S.M."/>
            <person name="Lazic D."/>
            <person name="Gailing O."/>
            <person name="Carlson J."/>
            <person name="Staton M."/>
        </authorList>
    </citation>
    <scope>NUCLEOTIDE SEQUENCE [LARGE SCALE GENOMIC DNA]</scope>
    <source>
        <strain evidence="6">Pseudo-F2</strain>
    </source>
</reference>
<protein>
    <recommendedName>
        <fullName evidence="5">Small ribosomal subunit protein uS10 domain-containing protein</fullName>
    </recommendedName>
</protein>
<evidence type="ECO:0000256" key="2">
    <source>
        <dbReference type="ARBA" id="ARBA00022980"/>
    </source>
</evidence>
<gene>
    <name evidence="6" type="ORF">RGQ29_030426</name>
</gene>
<evidence type="ECO:0000256" key="1">
    <source>
        <dbReference type="ARBA" id="ARBA00007102"/>
    </source>
</evidence>
<dbReference type="GO" id="GO:0003735">
    <property type="term" value="F:structural constituent of ribosome"/>
    <property type="evidence" value="ECO:0007669"/>
    <property type="project" value="InterPro"/>
</dbReference>